<evidence type="ECO:0000313" key="1">
    <source>
        <dbReference type="EMBL" id="KAJ7732248.1"/>
    </source>
</evidence>
<dbReference type="Proteomes" id="UP001215280">
    <property type="component" value="Unassembled WGS sequence"/>
</dbReference>
<sequence>QLSEADWTALRQVRSWLSDFRHATTEMSTTSKPMLSQTHLVFCELQASIKEKLADLPRDVAPELKEGLAAAHKKLSDYYFTFDASPYYLWASRKSHIRAALTYI</sequence>
<reference evidence="1" key="1">
    <citation type="submission" date="2023-03" db="EMBL/GenBank/DDBJ databases">
        <title>Massive genome expansion in bonnet fungi (Mycena s.s.) driven by repeated elements and novel gene families across ecological guilds.</title>
        <authorList>
            <consortium name="Lawrence Berkeley National Laboratory"/>
            <person name="Harder C.B."/>
            <person name="Miyauchi S."/>
            <person name="Viragh M."/>
            <person name="Kuo A."/>
            <person name="Thoen E."/>
            <person name="Andreopoulos B."/>
            <person name="Lu D."/>
            <person name="Skrede I."/>
            <person name="Drula E."/>
            <person name="Henrissat B."/>
            <person name="Morin E."/>
            <person name="Kohler A."/>
            <person name="Barry K."/>
            <person name="LaButti K."/>
            <person name="Morin E."/>
            <person name="Salamov A."/>
            <person name="Lipzen A."/>
            <person name="Mereny Z."/>
            <person name="Hegedus B."/>
            <person name="Baldrian P."/>
            <person name="Stursova M."/>
            <person name="Weitz H."/>
            <person name="Taylor A."/>
            <person name="Grigoriev I.V."/>
            <person name="Nagy L.G."/>
            <person name="Martin F."/>
            <person name="Kauserud H."/>
        </authorList>
    </citation>
    <scope>NUCLEOTIDE SEQUENCE</scope>
    <source>
        <strain evidence="1">CBHHK188m</strain>
    </source>
</reference>
<keyword evidence="2" id="KW-1185">Reference proteome</keyword>
<organism evidence="1 2">
    <name type="scientific">Mycena maculata</name>
    <dbReference type="NCBI Taxonomy" id="230809"/>
    <lineage>
        <taxon>Eukaryota</taxon>
        <taxon>Fungi</taxon>
        <taxon>Dikarya</taxon>
        <taxon>Basidiomycota</taxon>
        <taxon>Agaricomycotina</taxon>
        <taxon>Agaricomycetes</taxon>
        <taxon>Agaricomycetidae</taxon>
        <taxon>Agaricales</taxon>
        <taxon>Marasmiineae</taxon>
        <taxon>Mycenaceae</taxon>
        <taxon>Mycena</taxon>
    </lineage>
</organism>
<evidence type="ECO:0000313" key="2">
    <source>
        <dbReference type="Proteomes" id="UP001215280"/>
    </source>
</evidence>
<comment type="caution">
    <text evidence="1">The sequence shown here is derived from an EMBL/GenBank/DDBJ whole genome shotgun (WGS) entry which is preliminary data.</text>
</comment>
<gene>
    <name evidence="1" type="ORF">DFH07DRAFT_755362</name>
</gene>
<feature type="non-terminal residue" evidence="1">
    <location>
        <position position="1"/>
    </location>
</feature>
<dbReference type="AlphaFoldDB" id="A0AAD7MTG3"/>
<proteinExistence type="predicted"/>
<accession>A0AAD7MTG3</accession>
<protein>
    <submittedName>
        <fullName evidence="1">Uncharacterized protein</fullName>
    </submittedName>
</protein>
<dbReference type="EMBL" id="JARJLG010000177">
    <property type="protein sequence ID" value="KAJ7732248.1"/>
    <property type="molecule type" value="Genomic_DNA"/>
</dbReference>
<name>A0AAD7MTG3_9AGAR</name>